<gene>
    <name evidence="3" type="ORF">WKW77_09410</name>
</gene>
<feature type="transmembrane region" description="Helical" evidence="1">
    <location>
        <begin position="44"/>
        <end position="65"/>
    </location>
</feature>
<dbReference type="InterPro" id="IPR001736">
    <property type="entry name" value="PLipase_D/transphosphatidylase"/>
</dbReference>
<protein>
    <submittedName>
        <fullName evidence="3">Phospholipase D-like domain-containing protein</fullName>
    </submittedName>
</protein>
<dbReference type="Proteomes" id="UP001365846">
    <property type="component" value="Unassembled WGS sequence"/>
</dbReference>
<reference evidence="3 4" key="1">
    <citation type="submission" date="2024-03" db="EMBL/GenBank/DDBJ databases">
        <title>Novel species of the genus Variovorax.</title>
        <authorList>
            <person name="Liu Q."/>
            <person name="Xin Y.-H."/>
        </authorList>
    </citation>
    <scope>NUCLEOTIDE SEQUENCE [LARGE SCALE GENOMIC DNA]</scope>
    <source>
        <strain evidence="3 4">KACC 18899</strain>
    </source>
</reference>
<dbReference type="EMBL" id="JBBKZU010000003">
    <property type="protein sequence ID" value="MEJ8811283.1"/>
    <property type="molecule type" value="Genomic_DNA"/>
</dbReference>
<keyword evidence="1" id="KW-0812">Transmembrane</keyword>
<dbReference type="SUPFAM" id="SSF56024">
    <property type="entry name" value="Phospholipase D/nuclease"/>
    <property type="match status" value="2"/>
</dbReference>
<evidence type="ECO:0000313" key="4">
    <source>
        <dbReference type="Proteomes" id="UP001365846"/>
    </source>
</evidence>
<feature type="domain" description="PLD phosphodiesterase" evidence="2">
    <location>
        <begin position="375"/>
        <end position="402"/>
    </location>
</feature>
<organism evidence="3 4">
    <name type="scientific">Variovorax ureilyticus</name>
    <dbReference type="NCBI Taxonomy" id="1836198"/>
    <lineage>
        <taxon>Bacteria</taxon>
        <taxon>Pseudomonadati</taxon>
        <taxon>Pseudomonadota</taxon>
        <taxon>Betaproteobacteria</taxon>
        <taxon>Burkholderiales</taxon>
        <taxon>Comamonadaceae</taxon>
        <taxon>Variovorax</taxon>
    </lineage>
</organism>
<name>A0ABU8VC85_9BURK</name>
<dbReference type="Gene3D" id="3.30.870.10">
    <property type="entry name" value="Endonuclease Chain A"/>
    <property type="match status" value="2"/>
</dbReference>
<dbReference type="PANTHER" id="PTHR21248">
    <property type="entry name" value="CARDIOLIPIN SYNTHASE"/>
    <property type="match status" value="1"/>
</dbReference>
<comment type="caution">
    <text evidence="3">The sequence shown here is derived from an EMBL/GenBank/DDBJ whole genome shotgun (WGS) entry which is preliminary data.</text>
</comment>
<dbReference type="Pfam" id="PF13091">
    <property type="entry name" value="PLDc_2"/>
    <property type="match status" value="2"/>
</dbReference>
<dbReference type="PROSITE" id="PS50035">
    <property type="entry name" value="PLD"/>
    <property type="match status" value="2"/>
</dbReference>
<feature type="domain" description="PLD phosphodiesterase" evidence="2">
    <location>
        <begin position="201"/>
        <end position="228"/>
    </location>
</feature>
<evidence type="ECO:0000256" key="1">
    <source>
        <dbReference type="SAM" id="Phobius"/>
    </source>
</evidence>
<keyword evidence="1" id="KW-0472">Membrane</keyword>
<accession>A0ABU8VC85</accession>
<dbReference type="RefSeq" id="WP_340356586.1">
    <property type="nucleotide sequence ID" value="NZ_JBBKZU010000003.1"/>
</dbReference>
<proteinExistence type="predicted"/>
<dbReference type="SMART" id="SM00155">
    <property type="entry name" value="PLDc"/>
    <property type="match status" value="2"/>
</dbReference>
<feature type="transmembrane region" description="Helical" evidence="1">
    <location>
        <begin position="15"/>
        <end position="32"/>
    </location>
</feature>
<keyword evidence="4" id="KW-1185">Reference proteome</keyword>
<evidence type="ECO:0000259" key="2">
    <source>
        <dbReference type="PROSITE" id="PS50035"/>
    </source>
</evidence>
<sequence>MNRIDDWLDWLPSPSQHLLVVTFALLVYVLTSRAKREQRAPSTAIAWVMGLALMPYVILPMYLLFGQRKLRPAGSPRPPRANPAGHWAADLVESFGLAPPGPCAVRFHSDGAAARDALFEVVEGARVRLDICTFIIGDDALGHDVINRLARRARDGVKVRVLLDGFGALSLPRSHFDTLRDAGAEIAVFRPIFSLRRTGPRNLRNHRKFTIADDQWLWSGGRNLAGEYFTGNDDHPVPWRDLSFDLQGSVAAAAARQFDHDWSSVRGRKPREVAAGDVHVEGEFAQLLPSGPDQTEDTAQALLIDACFRAEHRVLAITPYFVPGDGLRDALRLAARRGVQVTIAIPAQSNHRLADFVRARAMRDLTRAGVIFRMLPFMAHAKAVVVDDDLALCGSINLDMRSLLINHEAAVVFYGHSQVDWLAQWIETTASAGDTYRARQPGLIRDVAEGLLLTIAFQL</sequence>
<dbReference type="PANTHER" id="PTHR21248:SF22">
    <property type="entry name" value="PHOSPHOLIPASE D"/>
    <property type="match status" value="1"/>
</dbReference>
<keyword evidence="1" id="KW-1133">Transmembrane helix</keyword>
<dbReference type="InterPro" id="IPR025202">
    <property type="entry name" value="PLD-like_dom"/>
</dbReference>
<evidence type="ECO:0000313" key="3">
    <source>
        <dbReference type="EMBL" id="MEJ8811283.1"/>
    </source>
</evidence>